<dbReference type="InterPro" id="IPR011029">
    <property type="entry name" value="DEATH-like_dom_sf"/>
</dbReference>
<organism evidence="3 4">
    <name type="scientific">Chilo suppressalis</name>
    <name type="common">Asiatic rice borer moth</name>
    <dbReference type="NCBI Taxonomy" id="168631"/>
    <lineage>
        <taxon>Eukaryota</taxon>
        <taxon>Metazoa</taxon>
        <taxon>Ecdysozoa</taxon>
        <taxon>Arthropoda</taxon>
        <taxon>Hexapoda</taxon>
        <taxon>Insecta</taxon>
        <taxon>Pterygota</taxon>
        <taxon>Neoptera</taxon>
        <taxon>Endopterygota</taxon>
        <taxon>Lepidoptera</taxon>
        <taxon>Glossata</taxon>
        <taxon>Ditrysia</taxon>
        <taxon>Pyraloidea</taxon>
        <taxon>Crambidae</taxon>
        <taxon>Crambinae</taxon>
        <taxon>Chilo</taxon>
    </lineage>
</organism>
<feature type="domain" description="Death" evidence="1">
    <location>
        <begin position="136"/>
        <end position="220"/>
    </location>
</feature>
<dbReference type="Gene3D" id="1.10.533.10">
    <property type="entry name" value="Death Domain, Fas"/>
    <property type="match status" value="2"/>
</dbReference>
<evidence type="ECO:0000259" key="2">
    <source>
        <dbReference type="PROSITE" id="PS50168"/>
    </source>
</evidence>
<reference evidence="3" key="1">
    <citation type="submission" date="2021-12" db="EMBL/GenBank/DDBJ databases">
        <authorList>
            <person name="King R."/>
        </authorList>
    </citation>
    <scope>NUCLEOTIDE SEQUENCE</scope>
</reference>
<protein>
    <recommendedName>
        <fullName evidence="5">Death domain-containing protein</fullName>
    </recommendedName>
</protein>
<proteinExistence type="predicted"/>
<sequence>MPGYSVLIEQVIKSFGESERHSESLSVLKELFRNDINSPRKYEKITSIGQLLRILEVRDVLSENNIQPLKVIALELSNNRLLGRIQEYEQSHVPVQCMNYYGQLAAAGENNLNSPQRQPLQSVSSNLNTAMSEQKIKRIKQALVEDIGTFWKDLARSLNIKESKIEEINDDYNKVTMKAKCVLEFYLENKADPQTWFYDICEALEYCKRKDLSKKLKRISVMNL</sequence>
<keyword evidence="4" id="KW-1185">Reference proteome</keyword>
<dbReference type="Proteomes" id="UP001153292">
    <property type="component" value="Chromosome 9"/>
</dbReference>
<accession>A0ABN8BCM0</accession>
<evidence type="ECO:0000259" key="1">
    <source>
        <dbReference type="PROSITE" id="PS50017"/>
    </source>
</evidence>
<dbReference type="PROSITE" id="PS50168">
    <property type="entry name" value="DED"/>
    <property type="match status" value="1"/>
</dbReference>
<evidence type="ECO:0000313" key="4">
    <source>
        <dbReference type="Proteomes" id="UP001153292"/>
    </source>
</evidence>
<dbReference type="InterPro" id="IPR001875">
    <property type="entry name" value="DED_dom"/>
</dbReference>
<dbReference type="EMBL" id="OU963902">
    <property type="protein sequence ID" value="CAH0407777.1"/>
    <property type="molecule type" value="Genomic_DNA"/>
</dbReference>
<dbReference type="Pfam" id="PF00531">
    <property type="entry name" value="Death"/>
    <property type="match status" value="1"/>
</dbReference>
<dbReference type="SUPFAM" id="SSF47986">
    <property type="entry name" value="DEATH domain"/>
    <property type="match status" value="1"/>
</dbReference>
<dbReference type="InterPro" id="IPR000488">
    <property type="entry name" value="Death_dom"/>
</dbReference>
<name>A0ABN8BCM0_CHISP</name>
<evidence type="ECO:0000313" key="3">
    <source>
        <dbReference type="EMBL" id="CAH0407777.1"/>
    </source>
</evidence>
<feature type="domain" description="DED" evidence="2">
    <location>
        <begin position="3"/>
        <end position="87"/>
    </location>
</feature>
<evidence type="ECO:0008006" key="5">
    <source>
        <dbReference type="Google" id="ProtNLM"/>
    </source>
</evidence>
<dbReference type="CDD" id="cd01670">
    <property type="entry name" value="Death"/>
    <property type="match status" value="1"/>
</dbReference>
<gene>
    <name evidence="3" type="ORF">CHILSU_LOCUS11180</name>
</gene>
<dbReference type="PROSITE" id="PS50017">
    <property type="entry name" value="DEATH_DOMAIN"/>
    <property type="match status" value="1"/>
</dbReference>